<accession>A0ABX1R0U4</accession>
<dbReference type="Proteomes" id="UP000709336">
    <property type="component" value="Unassembled WGS sequence"/>
</dbReference>
<proteinExistence type="predicted"/>
<reference evidence="2 3" key="1">
    <citation type="submission" date="2020-03" db="EMBL/GenBank/DDBJ databases">
        <title>Alteromonas ponticola sp. nov., isolated from seawater.</title>
        <authorList>
            <person name="Yoon J.-H."/>
            <person name="Kim Y.-O."/>
        </authorList>
    </citation>
    <scope>NUCLEOTIDE SEQUENCE [LARGE SCALE GENOMIC DNA]</scope>
    <source>
        <strain evidence="2 3">MYP5</strain>
    </source>
</reference>
<evidence type="ECO:0008006" key="4">
    <source>
        <dbReference type="Google" id="ProtNLM"/>
    </source>
</evidence>
<organism evidence="2 3">
    <name type="scientific">Alteromonas ponticola</name>
    <dbReference type="NCBI Taxonomy" id="2720613"/>
    <lineage>
        <taxon>Bacteria</taxon>
        <taxon>Pseudomonadati</taxon>
        <taxon>Pseudomonadota</taxon>
        <taxon>Gammaproteobacteria</taxon>
        <taxon>Alteromonadales</taxon>
        <taxon>Alteromonadaceae</taxon>
        <taxon>Alteromonas/Salinimonas group</taxon>
        <taxon>Alteromonas</taxon>
    </lineage>
</organism>
<gene>
    <name evidence="2" type="ORF">HCJ96_03455</name>
</gene>
<feature type="signal peptide" evidence="1">
    <location>
        <begin position="1"/>
        <end position="34"/>
    </location>
</feature>
<keyword evidence="3" id="KW-1185">Reference proteome</keyword>
<evidence type="ECO:0000256" key="1">
    <source>
        <dbReference type="SAM" id="SignalP"/>
    </source>
</evidence>
<evidence type="ECO:0000313" key="2">
    <source>
        <dbReference type="EMBL" id="NMH59076.1"/>
    </source>
</evidence>
<keyword evidence="1" id="KW-0732">Signal</keyword>
<protein>
    <recommendedName>
        <fullName evidence="4">TIGR03016 family PEP-CTERM system-associated outer membrane protein</fullName>
    </recommendedName>
</protein>
<dbReference type="RefSeq" id="WP_169209654.1">
    <property type="nucleotide sequence ID" value="NZ_JAATNW010000002.1"/>
</dbReference>
<feature type="chain" id="PRO_5046718190" description="TIGR03016 family PEP-CTERM system-associated outer membrane protein" evidence="1">
    <location>
        <begin position="35"/>
        <end position="552"/>
    </location>
</feature>
<name>A0ABX1R0U4_9ALTE</name>
<sequence>MQKTKIKKPSFLLNALTYKLFFSSLAVTAFSSVANVNFLGSVESDLTYQNIDSNRLGSNDVFTLQIKPTAGALLNTRTLNGYWLGSVTHLQRTGSTAPGSDTYPEYQYGIDWEAIDNVLTFSGDGSLTYRNVSAADFLIADFLNSDDNLTSAQTDRVSARLTLLQGNWVRSTGTVSYSRTDADESALFQNFALDSENYSARGRIYNGDEAKRLFWSAKGAYVNTERSTRGLDDFVSRDASAYADTLIFGNWGVRINGYYEQNEVSENRAALSDNDEFTSYGAGIVYRQSSRRYIAVTVNESISDDPSVDGEQFVGLDTKWALSPRTSIDAELGKNNYGRRATASFNYETKYTNASLAYSDRVTNTSRLLTDETPIGIYVCPIDIGDVTGCAAQDDLNYVPVEGEQVIPILEENFTLDDSVILRESLVGSMGYTKGKIELAVSLQFSDEELLERQLSRDTQALSVESRYRLNRNLYFVNNVSYAILEQQSEDNPGVESKNLSIHSGFEKQLNPRLLFQTYLTYLDKNGNYGTGRYGSDYRDIRLSVGARYLFD</sequence>
<dbReference type="EMBL" id="JAATNW010000002">
    <property type="protein sequence ID" value="NMH59076.1"/>
    <property type="molecule type" value="Genomic_DNA"/>
</dbReference>
<dbReference type="SUPFAM" id="SSF56935">
    <property type="entry name" value="Porins"/>
    <property type="match status" value="1"/>
</dbReference>
<comment type="caution">
    <text evidence="2">The sequence shown here is derived from an EMBL/GenBank/DDBJ whole genome shotgun (WGS) entry which is preliminary data.</text>
</comment>
<evidence type="ECO:0000313" key="3">
    <source>
        <dbReference type="Proteomes" id="UP000709336"/>
    </source>
</evidence>